<dbReference type="InterPro" id="IPR032675">
    <property type="entry name" value="LRR_dom_sf"/>
</dbReference>
<proteinExistence type="predicted"/>
<keyword evidence="2" id="KW-1185">Reference proteome</keyword>
<dbReference type="OrthoDB" id="2679027at2759"/>
<accession>A0A067QAI9</accession>
<reference evidence="2" key="1">
    <citation type="journal article" date="2014" name="Proc. Natl. Acad. Sci. U.S.A.">
        <title>Extensive sampling of basidiomycete genomes demonstrates inadequacy of the white-rot/brown-rot paradigm for wood decay fungi.</title>
        <authorList>
            <person name="Riley R."/>
            <person name="Salamov A.A."/>
            <person name="Brown D.W."/>
            <person name="Nagy L.G."/>
            <person name="Floudas D."/>
            <person name="Held B.W."/>
            <person name="Levasseur A."/>
            <person name="Lombard V."/>
            <person name="Morin E."/>
            <person name="Otillar R."/>
            <person name="Lindquist E.A."/>
            <person name="Sun H."/>
            <person name="LaButti K.M."/>
            <person name="Schmutz J."/>
            <person name="Jabbour D."/>
            <person name="Luo H."/>
            <person name="Baker S.E."/>
            <person name="Pisabarro A.G."/>
            <person name="Walton J.D."/>
            <person name="Blanchette R.A."/>
            <person name="Henrissat B."/>
            <person name="Martin F."/>
            <person name="Cullen D."/>
            <person name="Hibbett D.S."/>
            <person name="Grigoriev I.V."/>
        </authorList>
    </citation>
    <scope>NUCLEOTIDE SEQUENCE [LARGE SCALE GENOMIC DNA]</scope>
    <source>
        <strain evidence="2">MUCL 33604</strain>
    </source>
</reference>
<organism evidence="1 2">
    <name type="scientific">Jaapia argillacea MUCL 33604</name>
    <dbReference type="NCBI Taxonomy" id="933084"/>
    <lineage>
        <taxon>Eukaryota</taxon>
        <taxon>Fungi</taxon>
        <taxon>Dikarya</taxon>
        <taxon>Basidiomycota</taxon>
        <taxon>Agaricomycotina</taxon>
        <taxon>Agaricomycetes</taxon>
        <taxon>Agaricomycetidae</taxon>
        <taxon>Jaapiales</taxon>
        <taxon>Jaapiaceae</taxon>
        <taxon>Jaapia</taxon>
    </lineage>
</organism>
<evidence type="ECO:0000313" key="2">
    <source>
        <dbReference type="Proteomes" id="UP000027265"/>
    </source>
</evidence>
<name>A0A067QAI9_9AGAM</name>
<dbReference type="HOGENOM" id="CLU_021164_3_0_1"/>
<dbReference type="SUPFAM" id="SSF52047">
    <property type="entry name" value="RNI-like"/>
    <property type="match status" value="1"/>
</dbReference>
<gene>
    <name evidence="1" type="ORF">JAAARDRAFT_608559</name>
</gene>
<evidence type="ECO:0000313" key="1">
    <source>
        <dbReference type="EMBL" id="KDQ60517.1"/>
    </source>
</evidence>
<protein>
    <recommendedName>
        <fullName evidence="3">F-box domain-containing protein</fullName>
    </recommendedName>
</protein>
<evidence type="ECO:0008006" key="3">
    <source>
        <dbReference type="Google" id="ProtNLM"/>
    </source>
</evidence>
<dbReference type="InParanoid" id="A0A067QAI9"/>
<dbReference type="Gene3D" id="3.80.10.10">
    <property type="entry name" value="Ribonuclease Inhibitor"/>
    <property type="match status" value="1"/>
</dbReference>
<dbReference type="EMBL" id="KL197714">
    <property type="protein sequence ID" value="KDQ60517.1"/>
    <property type="molecule type" value="Genomic_DNA"/>
</dbReference>
<dbReference type="AlphaFoldDB" id="A0A067QAI9"/>
<dbReference type="Proteomes" id="UP000027265">
    <property type="component" value="Unassembled WGS sequence"/>
</dbReference>
<sequence length="523" mass="59573">MAQVLYISEVYRKICRSIQLRGAQGVDVEWRGDLARLARCSRSLHEDAIDILWEELPEISCLLKLIPQCVEEGRSREYKLLRPPEGSDWQRFDLYGHRVRRLSHFVTQSAAQVCHQLWQHKRGPLLPKLQKLGWLSNGGADFMSFMSYLSSFLAPSLRHLEIEFPTLTRRTAQKYRLPPFFEDLPAICPNLTKVCLESLPTTTSLSFITRFEYLQILELDLSDWHFNGSPLVIDVPTLRGLGELLQLTRMKGIRLESGTSLHYAPFKPAFPSLTDLEVRSSYIQDADALLRVISSSSFQNFSTWMIHGGPANAYLHCLHTLSFKRDSLVRLEIYFGVEYDESEFTTVGEAIIQALSNLTLPNLELLHFSHRFSRLCSPLLIPTDAAAKMGFAWPRLTYFHAEDSMVTFSSESLSTFVSRYSRPVDIHLFDLVVTDRDVNVATTQPDSRIICLNLHTLRVQFMIHNTNERLLASALDFVFPNLDVASCVLGTSEALLAFLSESQSARKEDRHGLVSDLSRVQLT</sequence>